<evidence type="ECO:0000256" key="39">
    <source>
        <dbReference type="ARBA" id="ARBA00022804"/>
    </source>
</evidence>
<dbReference type="SMART" id="SM00487">
    <property type="entry name" value="DEXDc"/>
    <property type="match status" value="1"/>
</dbReference>
<dbReference type="InterPro" id="IPR002531">
    <property type="entry name" value="HCV_NS1"/>
</dbReference>
<dbReference type="GO" id="GO:0003968">
    <property type="term" value="F:RNA-directed RNA polymerase activity"/>
    <property type="evidence" value="ECO:0007669"/>
    <property type="project" value="UniProtKB-KW"/>
</dbReference>
<feature type="transmembrane region" description="Helical" evidence="94">
    <location>
        <begin position="1882"/>
        <end position="1902"/>
    </location>
</feature>
<keyword evidence="57" id="KW-0007">Acetylation</keyword>
<evidence type="ECO:0000256" key="43">
    <source>
        <dbReference type="ARBA" id="ARBA00022830"/>
    </source>
</evidence>
<dbReference type="Gene3D" id="3.30.70.270">
    <property type="match status" value="2"/>
</dbReference>
<dbReference type="Proteomes" id="UP000148198">
    <property type="component" value="Genome"/>
</dbReference>
<evidence type="ECO:0000256" key="57">
    <source>
        <dbReference type="ARBA" id="ARBA00022990"/>
    </source>
</evidence>
<keyword evidence="16" id="KW-1113">Inhibition of host RLR pathway by virus</keyword>
<dbReference type="Pfam" id="PF02907">
    <property type="entry name" value="Peptidase_S29"/>
    <property type="match status" value="1"/>
</dbReference>
<dbReference type="InterPro" id="IPR038170">
    <property type="entry name" value="NS5A_1a_sf"/>
</dbReference>
<dbReference type="GO" id="GO:0020002">
    <property type="term" value="C:host cell plasma membrane"/>
    <property type="evidence" value="ECO:0007669"/>
    <property type="project" value="UniProtKB-SubCell"/>
</dbReference>
<dbReference type="FunFam" id="2.20.25.210:FF:000001">
    <property type="entry name" value="Genome polyprotein"/>
    <property type="match status" value="1"/>
</dbReference>
<dbReference type="InterPro" id="IPR043128">
    <property type="entry name" value="Rev_trsase/Diguanyl_cyclase"/>
</dbReference>
<dbReference type="Pfam" id="PF12941">
    <property type="entry name" value="HCV_NS5a_C"/>
    <property type="match status" value="1"/>
</dbReference>
<evidence type="ECO:0000256" key="81">
    <source>
        <dbReference type="ARBA" id="ARBA00046032"/>
    </source>
</evidence>
<dbReference type="GO" id="GO:0006508">
    <property type="term" value="P:proteolysis"/>
    <property type="evidence" value="ECO:0007669"/>
    <property type="project" value="UniProtKB-KW"/>
</dbReference>
<dbReference type="GO" id="GO:0039527">
    <property type="term" value="P:symbiont-mediated suppression of host TRAF-mediated signal transduction"/>
    <property type="evidence" value="ECO:0007669"/>
    <property type="project" value="UniProtKB-KW"/>
</dbReference>
<dbReference type="GO" id="GO:0019013">
    <property type="term" value="C:viral nucleocapsid"/>
    <property type="evidence" value="ECO:0007669"/>
    <property type="project" value="UniProtKB-KW"/>
</dbReference>
<keyword evidence="29" id="KW-1090">Inhibition of host innate immune response by virus</keyword>
<comment type="function">
    <text evidence="81">RNA-dependent RNA polymerase that performs primer-template recognition and RNA synthesis during viral replication. Initiates RNA transcription/replication at a flavin adenine dinucleotide (FAD), resulting in a 5'- FAD cap on viral RNAs. In this way, recognition of viral 5' RNA by host pattern recognition receptors can be bypassed, thereby evading activation of antiviral pathways.</text>
</comment>
<keyword evidence="50" id="KW-0261">Viral envelope protein</keyword>
<comment type="function">
    <text evidence="82">Cysteine protease required for the proteolytic auto-cleavage between the non-structural proteins NS2 and NS3. The N-terminus of NS3 is required for the function of NS2 protease (active region NS2-3). Promotes the initiation of viral particle assembly by mediating the interaction between structural and non-structural proteins.</text>
</comment>
<dbReference type="Gene3D" id="4.10.710.10">
    <property type="entry name" value="Hepatitis C Virus Capsid Protein, Chain A"/>
    <property type="match status" value="1"/>
</dbReference>
<organism evidence="100 101">
    <name type="scientific">hepatitis C virus genotype 1a</name>
    <dbReference type="NCBI Taxonomy" id="2847144"/>
    <lineage>
        <taxon>Viruses</taxon>
        <taxon>Riboviria</taxon>
        <taxon>Orthornavirae</taxon>
        <taxon>Kitrinoviricota</taxon>
        <taxon>Flasuviricetes</taxon>
        <taxon>Amarillovirales</taxon>
        <taxon>Flaviviridae</taxon>
        <taxon>Hepacivirus</taxon>
        <taxon>Hepacivirus hominis</taxon>
    </lineage>
</organism>
<evidence type="ECO:0000256" key="46">
    <source>
        <dbReference type="ARBA" id="ARBA00022842"/>
    </source>
</evidence>
<keyword evidence="44" id="KW-0862">Zinc</keyword>
<keyword evidence="23" id="KW-0597">Phosphoprotein</keyword>
<keyword evidence="56 94" id="KW-1133">Transmembrane helix</keyword>
<evidence type="ECO:0000256" key="55">
    <source>
        <dbReference type="ARBA" id="ARBA00022986"/>
    </source>
</evidence>
<evidence type="ECO:0000256" key="32">
    <source>
        <dbReference type="ARBA" id="ARBA00022679"/>
    </source>
</evidence>
<comment type="function">
    <text evidence="83">Induces a specific membrane alteration that serves as a scaffold for the virus replication complex. This membrane alteration gives rise to the so-called ER-derived membranous web that contains the replication complex. NS4B self-interaction contributes to its function in membranous web formation. Promotes host TRIF protein degradation in a CASP8-dependent manner thereby inhibiting host TLR3-mediated interferon signaling. Disrupts the interaction between STING and TBK1 contributing to the inhibition of interferon signaling.</text>
</comment>
<evidence type="ECO:0000256" key="41">
    <source>
        <dbReference type="ARBA" id="ARBA00022807"/>
    </source>
</evidence>
<keyword evidence="68" id="KW-0804">Transcription</keyword>
<dbReference type="Pfam" id="PF01539">
    <property type="entry name" value="HCV_env"/>
    <property type="match status" value="1"/>
</dbReference>
<comment type="subunit">
    <text evidence="92">Forms a heterodimer with envelope glycoprotein E2. Interacts with mature core protein. Interacts with protease NS2. The heterodimer E1/E2 interacts with host CLDN1; this interaction plays a role in viral entry into host cell. Interacts with host SPSB2 (via C-terminus). Part of the viral assembly initiation complex composed of NS2, E1, E2, NS3, NS4A, NS5A and the mature core protein. Interacts with host NEURL3; this interaction prevents E1 binding to glycoprotein E2.</text>
</comment>
<evidence type="ECO:0000256" key="20">
    <source>
        <dbReference type="ARBA" id="ARBA00022506"/>
    </source>
</evidence>
<feature type="domain" description="Helicase C-terminal" evidence="97">
    <location>
        <begin position="1361"/>
        <end position="1538"/>
    </location>
</feature>
<dbReference type="SUPFAM" id="SSF56672">
    <property type="entry name" value="DNA/RNA polymerases"/>
    <property type="match status" value="1"/>
</dbReference>
<keyword evidence="19" id="KW-1121">Modulation of host cell cycle by virus</keyword>
<feature type="domain" description="RdRp catalytic" evidence="95">
    <location>
        <begin position="2634"/>
        <end position="2752"/>
    </location>
</feature>
<keyword evidence="78" id="KW-1160">Virus entry into host cell</keyword>
<dbReference type="PROSITE" id="PS51194">
    <property type="entry name" value="HELICASE_CTER"/>
    <property type="match status" value="1"/>
</dbReference>
<feature type="compositionally biased region" description="Low complexity" evidence="93">
    <location>
        <begin position="2351"/>
        <end position="2369"/>
    </location>
</feature>
<evidence type="ECO:0000259" key="96">
    <source>
        <dbReference type="PROSITE" id="PS51192"/>
    </source>
</evidence>
<keyword evidence="39" id="KW-1161">Viral attachment to host cell</keyword>
<evidence type="ECO:0000256" key="31">
    <source>
        <dbReference type="ARBA" id="ARBA00022670"/>
    </source>
</evidence>
<dbReference type="GO" id="GO:0017111">
    <property type="term" value="F:ribonucleoside triphosphate phosphatase activity"/>
    <property type="evidence" value="ECO:0007669"/>
    <property type="project" value="UniProtKB-EC"/>
</dbReference>
<evidence type="ECO:0000256" key="94">
    <source>
        <dbReference type="SAM" id="Phobius"/>
    </source>
</evidence>
<evidence type="ECO:0000256" key="3">
    <source>
        <dbReference type="ARBA" id="ARBA00001947"/>
    </source>
</evidence>
<evidence type="ECO:0000256" key="71">
    <source>
        <dbReference type="ARBA" id="ARBA00023190"/>
    </source>
</evidence>
<keyword evidence="45" id="KW-0067">ATP-binding</keyword>
<evidence type="ECO:0000256" key="23">
    <source>
        <dbReference type="ARBA" id="ARBA00022553"/>
    </source>
</evidence>
<keyword evidence="32" id="KW-0808">Transferase</keyword>
<evidence type="ECO:0000256" key="93">
    <source>
        <dbReference type="SAM" id="MobiDB-lite"/>
    </source>
</evidence>
<dbReference type="GO" id="GO:0019087">
    <property type="term" value="P:symbiont-mediated transformation of host cell"/>
    <property type="evidence" value="ECO:0007669"/>
    <property type="project" value="InterPro"/>
</dbReference>
<dbReference type="InterPro" id="IPR014001">
    <property type="entry name" value="Helicase_ATP-bd"/>
</dbReference>
<keyword evidence="36" id="KW-0479">Metal-binding</keyword>
<dbReference type="InterPro" id="IPR049913">
    <property type="entry name" value="HCV_p7"/>
</dbReference>
<dbReference type="GO" id="GO:0044220">
    <property type="term" value="C:host cell perinuclear region of cytoplasm"/>
    <property type="evidence" value="ECO:0007669"/>
    <property type="project" value="UniProtKB-SubCell"/>
</dbReference>
<dbReference type="FunFam" id="3.30.70.270:FF:000015">
    <property type="entry name" value="Genome polyprotein"/>
    <property type="match status" value="1"/>
</dbReference>
<evidence type="ECO:0000256" key="66">
    <source>
        <dbReference type="ARBA" id="ARBA00023147"/>
    </source>
</evidence>
<keyword evidence="43" id="KW-1114">Inhibition of host interferon signaling pathway by virus</keyword>
<dbReference type="PROSITE" id="PS51192">
    <property type="entry name" value="HELICASE_ATP_BIND_1"/>
    <property type="match status" value="1"/>
</dbReference>
<dbReference type="GO" id="GO:0039520">
    <property type="term" value="P:symbiont-mediated activation of host autophagy"/>
    <property type="evidence" value="ECO:0007669"/>
    <property type="project" value="UniProtKB-KW"/>
</dbReference>
<evidence type="ECO:0000256" key="75">
    <source>
        <dbReference type="ARBA" id="ARBA00023274"/>
    </source>
</evidence>
<evidence type="ECO:0000256" key="87">
    <source>
        <dbReference type="ARBA" id="ARBA00060307"/>
    </source>
</evidence>
<evidence type="ECO:0000256" key="52">
    <source>
        <dbReference type="ARBA" id="ARBA00022890"/>
    </source>
</evidence>
<dbReference type="GO" id="GO:0017124">
    <property type="term" value="F:SH3 domain binding"/>
    <property type="evidence" value="ECO:0007669"/>
    <property type="project" value="UniProtKB-KW"/>
</dbReference>
<dbReference type="CDD" id="cd23202">
    <property type="entry name" value="Hepacivirus_RdRp"/>
    <property type="match status" value="1"/>
</dbReference>
<evidence type="ECO:0000256" key="7">
    <source>
        <dbReference type="ARBA" id="ARBA00004291"/>
    </source>
</evidence>
<feature type="region of interest" description="Disordered" evidence="93">
    <location>
        <begin position="2312"/>
        <end position="2334"/>
    </location>
</feature>
<keyword evidence="41" id="KW-0788">Thiol protease</keyword>
<dbReference type="GO" id="GO:0019031">
    <property type="term" value="C:viral envelope"/>
    <property type="evidence" value="ECO:0007669"/>
    <property type="project" value="UniProtKB-KW"/>
</dbReference>
<keyword evidence="73" id="KW-0922">Interferon antiviral system evasion</keyword>
<evidence type="ECO:0000256" key="29">
    <source>
        <dbReference type="ARBA" id="ARBA00022632"/>
    </source>
</evidence>
<evidence type="ECO:0000256" key="73">
    <source>
        <dbReference type="ARBA" id="ARBA00023258"/>
    </source>
</evidence>
<dbReference type="GO" id="GO:1990904">
    <property type="term" value="C:ribonucleoprotein complex"/>
    <property type="evidence" value="ECO:0007669"/>
    <property type="project" value="UniProtKB-KW"/>
</dbReference>
<dbReference type="GO" id="GO:0004252">
    <property type="term" value="F:serine-type endopeptidase activity"/>
    <property type="evidence" value="ECO:0007669"/>
    <property type="project" value="InterPro"/>
</dbReference>
<keyword evidence="69" id="KW-0325">Glycoprotein</keyword>
<keyword evidence="49" id="KW-1043">Host membrane</keyword>
<dbReference type="Gene3D" id="2.30.30.710">
    <property type="entry name" value="Hepatitis C virus non-structural protein NS2, C-terminal domain"/>
    <property type="match status" value="1"/>
</dbReference>
<keyword evidence="59" id="KW-0729">SH3-binding</keyword>
<keyword evidence="80" id="KW-1078">G1/S host cell cycle checkpoint dysregulation by virus</keyword>
<comment type="cofactor">
    <cofactor evidence="2">
        <name>Mg(2+)</name>
        <dbReference type="ChEBI" id="CHEBI:18420"/>
    </cofactor>
</comment>
<dbReference type="PROSITE" id="PS51822">
    <property type="entry name" value="HV_PV_NS3_PRO"/>
    <property type="match status" value="1"/>
</dbReference>
<evidence type="ECO:0000256" key="53">
    <source>
        <dbReference type="ARBA" id="ARBA00022953"/>
    </source>
</evidence>
<dbReference type="GO" id="GO:0055036">
    <property type="term" value="C:virion membrane"/>
    <property type="evidence" value="ECO:0007669"/>
    <property type="project" value="UniProtKB-SubCell"/>
</dbReference>
<evidence type="ECO:0000256" key="26">
    <source>
        <dbReference type="ARBA" id="ARBA00022570"/>
    </source>
</evidence>
<protein>
    <recommendedName>
        <fullName evidence="14">Genome polyprotein</fullName>
    </recommendedName>
</protein>
<evidence type="ECO:0000256" key="83">
    <source>
        <dbReference type="ARBA" id="ARBA00046219"/>
    </source>
</evidence>
<evidence type="ECO:0000256" key="45">
    <source>
        <dbReference type="ARBA" id="ARBA00022840"/>
    </source>
</evidence>
<dbReference type="PROSITE" id="PS50507">
    <property type="entry name" value="RDRP_SSRNA_POS"/>
    <property type="match status" value="1"/>
</dbReference>
<feature type="domain" description="Peptidase C18" evidence="98">
    <location>
        <begin position="899"/>
        <end position="1026"/>
    </location>
</feature>
<evidence type="ECO:0000256" key="21">
    <source>
        <dbReference type="ARBA" id="ARBA00022510"/>
    </source>
</evidence>
<evidence type="ECO:0000256" key="9">
    <source>
        <dbReference type="ARBA" id="ARBA00004407"/>
    </source>
</evidence>
<feature type="transmembrane region" description="Helical" evidence="94">
    <location>
        <begin position="2991"/>
        <end position="3008"/>
    </location>
</feature>
<feature type="compositionally biased region" description="Low complexity" evidence="93">
    <location>
        <begin position="32"/>
        <end position="47"/>
    </location>
</feature>
<dbReference type="GO" id="GO:0003723">
    <property type="term" value="F:RNA binding"/>
    <property type="evidence" value="ECO:0007669"/>
    <property type="project" value="UniProtKB-KW"/>
</dbReference>
<evidence type="ECO:0000256" key="82">
    <source>
        <dbReference type="ARBA" id="ARBA00046133"/>
    </source>
</evidence>
<dbReference type="Gene3D" id="6.10.250.1610">
    <property type="match status" value="1"/>
</dbReference>
<comment type="similarity">
    <text evidence="13">Belongs to the hepacivirus polyprotein family.</text>
</comment>
<keyword evidence="72" id="KW-1035">Host cytoplasm</keyword>
<keyword evidence="24" id="KW-0167">Capsid protein</keyword>
<comment type="catalytic activity">
    <reaction evidence="1">
        <text>Hydrolysis of four peptide bonds in the viral precursor polyprotein, commonly with Asp or Glu in the P6 position, Cys or Thr in P1 and Ser or Ala in P1'.</text>
        <dbReference type="EC" id="3.4.21.98"/>
    </reaction>
</comment>
<keyword evidence="61" id="KW-1072">Activation of host autophagy by virus</keyword>
<dbReference type="GO" id="GO:0044167">
    <property type="term" value="C:host cell endoplasmic reticulum membrane"/>
    <property type="evidence" value="ECO:0007669"/>
    <property type="project" value="UniProtKB-SubCell"/>
</dbReference>
<accession>A8DGH0</accession>
<keyword evidence="15" id="KW-0813">Transport</keyword>
<evidence type="ECO:0000256" key="78">
    <source>
        <dbReference type="ARBA" id="ARBA00023296"/>
    </source>
</evidence>
<keyword evidence="17" id="KW-0696">RNA-directed RNA polymerase</keyword>
<evidence type="ECO:0000256" key="65">
    <source>
        <dbReference type="ARBA" id="ARBA00023139"/>
    </source>
</evidence>
<dbReference type="GO" id="GO:0003724">
    <property type="term" value="F:RNA helicase activity"/>
    <property type="evidence" value="ECO:0007669"/>
    <property type="project" value="UniProtKB-EC"/>
</dbReference>
<evidence type="ECO:0000313" key="101">
    <source>
        <dbReference type="Proteomes" id="UP000148198"/>
    </source>
</evidence>
<dbReference type="InterPro" id="IPR001490">
    <property type="entry name" value="HCV_NS4b"/>
</dbReference>
<dbReference type="InterPro" id="IPR002519">
    <property type="entry name" value="HCV_Env"/>
</dbReference>
<evidence type="ECO:0000256" key="72">
    <source>
        <dbReference type="ARBA" id="ARBA00023200"/>
    </source>
</evidence>
<keyword evidence="53" id="KW-0693">Viral RNA replication</keyword>
<dbReference type="GO" id="GO:0039645">
    <property type="term" value="P:symbiont-mediated perturbation of host cell cycle G1/S transition checkpoint"/>
    <property type="evidence" value="ECO:0007669"/>
    <property type="project" value="UniProtKB-KW"/>
</dbReference>
<dbReference type="MEROPS" id="S29.001"/>
<evidence type="ECO:0000256" key="15">
    <source>
        <dbReference type="ARBA" id="ARBA00022448"/>
    </source>
</evidence>
<feature type="transmembrane region" description="Helical" evidence="94">
    <location>
        <begin position="891"/>
        <end position="913"/>
    </location>
</feature>
<feature type="compositionally biased region" description="Basic residues" evidence="93">
    <location>
        <begin position="58"/>
        <end position="68"/>
    </location>
</feature>
<comment type="subunit">
    <text evidence="89">Homodimer. Interacts with host SPCS1; this interaction is essential for viral particle assembly. Interacts with envelope glycoprotein E1. Interacts with envelope glycoprotein E2. Interacts with viroporin p7. Interacts with serine protease/helicase NS3. Part of the replication complex composed of NS2, NS3, NS4A, NS4B, NS5A and the RNA-directed RNA polymerase embedded in an ER-derived membranous web. Part of the viral assembly initiation complex composed of NS2, E1, E2, NS3, NS4A, NS5A and the mature core protein.</text>
</comment>
<keyword evidence="40" id="KW-0347">Helicase</keyword>
<evidence type="ECO:0000256" key="33">
    <source>
        <dbReference type="ARBA" id="ARBA00022692"/>
    </source>
</evidence>
<dbReference type="FunFam" id="4.10.710.10:FF:000001">
    <property type="entry name" value="Genome polyprotein"/>
    <property type="match status" value="1"/>
</dbReference>
<dbReference type="FunFam" id="2.40.10.10:FF:000029">
    <property type="entry name" value="Genome polyprotein"/>
    <property type="match status" value="1"/>
</dbReference>
<feature type="region of interest" description="Disordered" evidence="93">
    <location>
        <begin position="1"/>
        <end position="77"/>
    </location>
</feature>
<keyword evidence="52" id="KW-1164">Virus endocytosis by host</keyword>
<evidence type="ECO:0000256" key="34">
    <source>
        <dbReference type="ARBA" id="ARBA00022695"/>
    </source>
</evidence>
<keyword evidence="25" id="KW-1048">Host nucleus</keyword>
<dbReference type="GO" id="GO:0039502">
    <property type="term" value="P:symbiont-mediated suppression of host type I interferon-mediated signaling pathway"/>
    <property type="evidence" value="ECO:0007669"/>
    <property type="project" value="UniProtKB-KW"/>
</dbReference>
<dbReference type="InterPro" id="IPR038568">
    <property type="entry name" value="HCV_NS5A_1B_sf"/>
</dbReference>
<dbReference type="InterPro" id="IPR001650">
    <property type="entry name" value="Helicase_C-like"/>
</dbReference>
<dbReference type="Pfam" id="PF07652">
    <property type="entry name" value="Flavi_DEAD"/>
    <property type="match status" value="1"/>
</dbReference>
<dbReference type="GO" id="GO:0015267">
    <property type="term" value="F:channel activity"/>
    <property type="evidence" value="ECO:0007669"/>
    <property type="project" value="UniProtKB-KW"/>
</dbReference>
<evidence type="ECO:0000256" key="13">
    <source>
        <dbReference type="ARBA" id="ARBA00008286"/>
    </source>
</evidence>
<dbReference type="GO" id="GO:0019062">
    <property type="term" value="P:virion attachment to host cell"/>
    <property type="evidence" value="ECO:0007669"/>
    <property type="project" value="UniProtKB-KW"/>
</dbReference>
<feature type="compositionally biased region" description="Basic residues" evidence="93">
    <location>
        <begin position="7"/>
        <end position="16"/>
    </location>
</feature>
<evidence type="ECO:0000256" key="14">
    <source>
        <dbReference type="ARBA" id="ARBA00020107"/>
    </source>
</evidence>
<keyword evidence="47" id="KW-0832">Ubl conjugation</keyword>
<evidence type="ECO:0000256" key="74">
    <source>
        <dbReference type="ARBA" id="ARBA00023268"/>
    </source>
</evidence>
<keyword evidence="48" id="KW-0946">Virion</keyword>
<reference evidence="100 101" key="1">
    <citation type="journal article" date="2008" name="Hepatology">
        <title>Naturally occurring dominant resistance mutations to hepatitis C virus protease and polymerase inhibitors in treatment-naive patients.</title>
        <authorList>
            <person name="Kuntzen T."/>
            <person name="Timm J."/>
            <person name="Berical A."/>
            <person name="Lennon N."/>
            <person name="Berlin A.M."/>
            <person name="Young S.K."/>
            <person name="Lee B."/>
            <person name="Heckerman D."/>
            <person name="Carlson J."/>
            <person name="Reyor L.L."/>
            <person name="Kleyman M."/>
            <person name="McMahon C.M."/>
            <person name="Birch C."/>
            <person name="Schulze Zur Wiesch J."/>
            <person name="Ledlie T."/>
            <person name="Koehrsen M."/>
            <person name="Kodira C."/>
            <person name="Roberts A.D."/>
            <person name="Lauer G.M."/>
            <person name="Rosen H.R."/>
            <person name="Bihl F."/>
            <person name="Cerny A."/>
            <person name="Spengler U."/>
            <person name="Liu Z."/>
            <person name="Kim A.Y."/>
            <person name="Xing Y."/>
            <person name="Schneidewind A."/>
            <person name="Madey M.A."/>
            <person name="Fleckenstein J.F."/>
            <person name="Park V.M."/>
            <person name="Galagan J.E."/>
            <person name="Nusbaum C."/>
            <person name="Walker B.D."/>
            <person name="Lake-Bakaar G.V."/>
            <person name="Daar E.S."/>
            <person name="Jacobson I.M."/>
            <person name="Gomperts E.D."/>
            <person name="Edlin B.R."/>
            <person name="Donfield S.M."/>
            <person name="Chung R.T."/>
            <person name="Talal A.H."/>
            <person name="Marion T."/>
            <person name="Birren B.W."/>
            <person name="Henn M.R."/>
            <person name="Allen T.M."/>
        </authorList>
    </citation>
    <scope>NUCLEOTIDE SEQUENCE [LARGE SCALE GENOMIC DNA]</scope>
    <source>
        <strain evidence="100">HCV-1a/US/BID-V333/2002</strain>
    </source>
</reference>
<evidence type="ECO:0000256" key="35">
    <source>
        <dbReference type="ARBA" id="ARBA00022703"/>
    </source>
</evidence>
<evidence type="ECO:0000256" key="40">
    <source>
        <dbReference type="ARBA" id="ARBA00022806"/>
    </source>
</evidence>
<evidence type="ECO:0000259" key="97">
    <source>
        <dbReference type="PROSITE" id="PS51194"/>
    </source>
</evidence>
<keyword evidence="30" id="KW-1110">Inhibition of host TRAFs by virus</keyword>
<dbReference type="FunFam" id="2.40.10.120:FF:000010">
    <property type="entry name" value="NS3 protease"/>
    <property type="match status" value="1"/>
</dbReference>
<evidence type="ECO:0000256" key="22">
    <source>
        <dbReference type="ARBA" id="ARBA00022511"/>
    </source>
</evidence>
<dbReference type="FunFam" id="2.20.25.220:FF:000001">
    <property type="entry name" value="Genome polyprotein"/>
    <property type="match status" value="1"/>
</dbReference>
<evidence type="ECO:0000256" key="47">
    <source>
        <dbReference type="ARBA" id="ARBA00022843"/>
    </source>
</evidence>
<evidence type="ECO:0000256" key="50">
    <source>
        <dbReference type="ARBA" id="ARBA00022879"/>
    </source>
</evidence>
<evidence type="ECO:0000256" key="48">
    <source>
        <dbReference type="ARBA" id="ARBA00022844"/>
    </source>
</evidence>
<evidence type="ECO:0000256" key="89">
    <source>
        <dbReference type="ARBA" id="ARBA00062671"/>
    </source>
</evidence>
<feature type="transmembrane region" description="Helical" evidence="94">
    <location>
        <begin position="814"/>
        <end position="835"/>
    </location>
</feature>
<evidence type="ECO:0000256" key="62">
    <source>
        <dbReference type="ARBA" id="ARBA00023065"/>
    </source>
</evidence>
<keyword evidence="62" id="KW-0406">Ion transport</keyword>
<keyword evidence="66" id="KW-1045">Host mitochondrion</keyword>
<keyword evidence="74" id="KW-0511">Multifunctional enzyme</keyword>
<dbReference type="EMBL" id="EU155297">
    <property type="protein sequence ID" value="ABV46185.2"/>
    <property type="molecule type" value="Genomic_RNA"/>
</dbReference>
<keyword evidence="31" id="KW-0645">Protease</keyword>
<keyword evidence="27" id="KW-0945">Host-virus interaction</keyword>
<evidence type="ECO:0000256" key="76">
    <source>
        <dbReference type="ARBA" id="ARBA00023280"/>
    </source>
</evidence>
<dbReference type="InterPro" id="IPR000745">
    <property type="entry name" value="HCV_NS4a"/>
</dbReference>
<evidence type="ECO:0000259" key="98">
    <source>
        <dbReference type="PROSITE" id="PS51693"/>
    </source>
</evidence>
<keyword evidence="26" id="KW-1165">Clathrin-mediated endocytosis of virus by host</keyword>
<evidence type="ECO:0000256" key="88">
    <source>
        <dbReference type="ARBA" id="ARBA00060471"/>
    </source>
</evidence>
<dbReference type="PROSITE" id="PS51693">
    <property type="entry name" value="HCV_NS2_PRO"/>
    <property type="match status" value="1"/>
</dbReference>
<dbReference type="InterPro" id="IPR004109">
    <property type="entry name" value="HepC_NS3_protease"/>
</dbReference>
<keyword evidence="76" id="KW-0899">Viral immunoevasion</keyword>
<dbReference type="Pfam" id="PF01538">
    <property type="entry name" value="HCV_NS2"/>
    <property type="match status" value="1"/>
</dbReference>
<comment type="subcellular location">
    <subcellularLocation>
        <location evidence="6">Host cell membrane</location>
    </subcellularLocation>
    <subcellularLocation>
        <location evidence="9">Host cytoplasm</location>
        <location evidence="9">Host perinuclear region</location>
    </subcellularLocation>
    <subcellularLocation>
        <location evidence="5">Host endoplasmic reticulum membrane</location>
        <topology evidence="5">Multi-pass membrane protein</topology>
    </subcellularLocation>
    <subcellularLocation>
        <location evidence="7">Host endoplasmic reticulum membrane</location>
        <topology evidence="7">Peripheral membrane protein</topology>
    </subcellularLocation>
    <subcellularLocation>
        <location evidence="11">Host endoplasmic reticulum membrane</location>
        <topology evidence="11">Single-pass type I membrane protein</topology>
    </subcellularLocation>
    <subcellularLocation>
        <location evidence="88">Host endoplasmic reticulum membrane</location>
        <topology evidence="88">Single-pass type IV membrane protein</topology>
    </subcellularLocation>
    <subcellularLocation>
        <location evidence="8">Host lipid droplet</location>
    </subcellularLocation>
    <subcellularLocation>
        <location evidence="10">Host mitochondrion membrane</location>
        <topology evidence="10">Single-pass type I membrane protein</topology>
    </subcellularLocation>
    <subcellularLocation>
        <location evidence="4">Host nucleus</location>
    </subcellularLocation>
    <subcellularLocation>
        <location evidence="12">Virion membrane</location>
        <topology evidence="12">Single-pass type I membrane protein</topology>
    </subcellularLocation>
</comment>
<dbReference type="InterPro" id="IPR054175">
    <property type="entry name" value="NS3_helicase_C"/>
</dbReference>
<keyword evidence="33 94" id="KW-0812">Transmembrane</keyword>
<dbReference type="InterPro" id="IPR042209">
    <property type="entry name" value="HCV_NS2_N"/>
</dbReference>
<dbReference type="InterPro" id="IPR024350">
    <property type="entry name" value="HCV_NS5a_C"/>
</dbReference>
<dbReference type="GO" id="GO:0005198">
    <property type="term" value="F:structural molecule activity"/>
    <property type="evidence" value="ECO:0007669"/>
    <property type="project" value="InterPro"/>
</dbReference>
<dbReference type="SUPFAM" id="SSF50494">
    <property type="entry name" value="Trypsin-like serine proteases"/>
    <property type="match status" value="1"/>
</dbReference>
<dbReference type="Pfam" id="PF01006">
    <property type="entry name" value="HCV_NS4a"/>
    <property type="match status" value="1"/>
</dbReference>
<dbReference type="Gene3D" id="2.40.10.10">
    <property type="entry name" value="Trypsin-like serine proteases"/>
    <property type="match status" value="1"/>
</dbReference>
<evidence type="ECO:0000256" key="92">
    <source>
        <dbReference type="ARBA" id="ARBA00065040"/>
    </source>
</evidence>
<dbReference type="Pfam" id="PF01542">
    <property type="entry name" value="HCV_core"/>
    <property type="match status" value="1"/>
</dbReference>
<evidence type="ECO:0000256" key="60">
    <source>
        <dbReference type="ARBA" id="ARBA00023039"/>
    </source>
</evidence>
<dbReference type="InterPro" id="IPR002166">
    <property type="entry name" value="RNA_pol_HCV"/>
</dbReference>
<evidence type="ECO:0000256" key="12">
    <source>
        <dbReference type="ARBA" id="ARBA00004563"/>
    </source>
</evidence>
<dbReference type="FunFam" id="3.30.160.890:FF:000001">
    <property type="entry name" value="Genome polyprotein"/>
    <property type="match status" value="1"/>
</dbReference>
<dbReference type="Pfam" id="PF01001">
    <property type="entry name" value="HCV_NS4b"/>
    <property type="match status" value="1"/>
</dbReference>
<dbReference type="Gene3D" id="2.20.25.220">
    <property type="entry name" value="Hepatitis C virus NS5A, 1B domain"/>
    <property type="match status" value="1"/>
</dbReference>
<dbReference type="Pfam" id="PF01543">
    <property type="entry name" value="HCV_capsid"/>
    <property type="match status" value="1"/>
</dbReference>
<dbReference type="GO" id="GO:0044191">
    <property type="term" value="C:host cell mitochondrial membrane"/>
    <property type="evidence" value="ECO:0007669"/>
    <property type="project" value="UniProtKB-SubCell"/>
</dbReference>
<evidence type="ECO:0000256" key="8">
    <source>
        <dbReference type="ARBA" id="ARBA00004338"/>
    </source>
</evidence>
<evidence type="ECO:0000256" key="16">
    <source>
        <dbReference type="ARBA" id="ARBA00022482"/>
    </source>
</evidence>
<keyword evidence="64 94" id="KW-0472">Membrane</keyword>
<dbReference type="SUPFAM" id="SSF52540">
    <property type="entry name" value="P-loop containing nucleoside triphosphate hydrolases"/>
    <property type="match status" value="2"/>
</dbReference>
<evidence type="ECO:0000256" key="10">
    <source>
        <dbReference type="ARBA" id="ARBA00004458"/>
    </source>
</evidence>
<keyword evidence="65" id="KW-0564">Palmitate</keyword>
<evidence type="ECO:0000256" key="67">
    <source>
        <dbReference type="ARBA" id="ARBA00023157"/>
    </source>
</evidence>
<keyword evidence="54" id="KW-1105">Inhibition of host STAT1 by virus</keyword>
<evidence type="ECO:0000256" key="84">
    <source>
        <dbReference type="ARBA" id="ARBA00046771"/>
    </source>
</evidence>
<evidence type="ECO:0000256" key="5">
    <source>
        <dbReference type="ARBA" id="ARBA00004153"/>
    </source>
</evidence>
<dbReference type="InterPro" id="IPR002518">
    <property type="entry name" value="HCV_NS2"/>
</dbReference>
<dbReference type="InterPro" id="IPR007094">
    <property type="entry name" value="RNA-dir_pol_PSvirus"/>
</dbReference>
<evidence type="ECO:0000256" key="51">
    <source>
        <dbReference type="ARBA" id="ARBA00022884"/>
    </source>
</evidence>
<feature type="region of interest" description="Disordered" evidence="93">
    <location>
        <begin position="2351"/>
        <end position="2408"/>
    </location>
</feature>
<dbReference type="InterPro" id="IPR009003">
    <property type="entry name" value="Peptidase_S1_PA"/>
</dbReference>
<evidence type="ECO:0000256" key="11">
    <source>
        <dbReference type="ARBA" id="ARBA00004482"/>
    </source>
</evidence>
<evidence type="ECO:0000256" key="6">
    <source>
        <dbReference type="ARBA" id="ARBA00004165"/>
    </source>
</evidence>
<evidence type="ECO:0000256" key="90">
    <source>
        <dbReference type="ARBA" id="ARBA00063746"/>
    </source>
</evidence>
<dbReference type="Gene3D" id="6.10.250.2920">
    <property type="match status" value="1"/>
</dbReference>
<comment type="cofactor">
    <cofactor evidence="3">
        <name>Zn(2+)</name>
        <dbReference type="ChEBI" id="CHEBI:29105"/>
    </cofactor>
</comment>
<evidence type="ECO:0000256" key="18">
    <source>
        <dbReference type="ARBA" id="ARBA00022499"/>
    </source>
</evidence>
<dbReference type="Gene3D" id="3.30.160.890">
    <property type="entry name" value="Hepatitis C virus envelope glycoprotein E1, chain C"/>
    <property type="match status" value="1"/>
</dbReference>
<evidence type="ECO:0000256" key="28">
    <source>
        <dbReference type="ARBA" id="ARBA00022595"/>
    </source>
</evidence>
<dbReference type="Gene3D" id="1.10.820.10">
    <property type="entry name" value="RNA Helicase Chain A , domain 3"/>
    <property type="match status" value="1"/>
</dbReference>
<dbReference type="GO" id="GO:0034220">
    <property type="term" value="P:monoatomic ion transmembrane transport"/>
    <property type="evidence" value="ECO:0007669"/>
    <property type="project" value="UniProtKB-KW"/>
</dbReference>
<dbReference type="InterPro" id="IPR043502">
    <property type="entry name" value="DNA/RNA_pol_sf"/>
</dbReference>
<dbReference type="GO" id="GO:0039545">
    <property type="term" value="P:symbiont-mediated suppression of host cytoplasmic pattern recognition receptor signaling pathway via inhibition of MAVS activity"/>
    <property type="evidence" value="ECO:0007669"/>
    <property type="project" value="UniProtKB-KW"/>
</dbReference>
<evidence type="ECO:0000256" key="59">
    <source>
        <dbReference type="ARBA" id="ARBA00023036"/>
    </source>
</evidence>
<dbReference type="FunFam" id="1.10.820.10:FF:000001">
    <property type="entry name" value="Genome polyprotein"/>
    <property type="match status" value="1"/>
</dbReference>
<dbReference type="Pfam" id="PF00998">
    <property type="entry name" value="RdRP_3"/>
    <property type="match status" value="1"/>
</dbReference>
<dbReference type="CDD" id="cd17931">
    <property type="entry name" value="DEXHc_viral_Ns3"/>
    <property type="match status" value="1"/>
</dbReference>
<keyword evidence="20" id="KW-1168">Fusion of virus membrane with host membrane</keyword>
<dbReference type="FunFam" id="3.40.50.300:FF:000717">
    <property type="entry name" value="Genome polyprotein"/>
    <property type="match status" value="1"/>
</dbReference>
<dbReference type="InterPro" id="IPR044896">
    <property type="entry name" value="HCV_core_chain_A"/>
</dbReference>
<dbReference type="Pfam" id="PF08301">
    <property type="entry name" value="HCV_NS5a_1b"/>
    <property type="match status" value="1"/>
</dbReference>
<comment type="catalytic activity">
    <reaction evidence="85">
        <text>a ribonucleoside 5'-triphosphate + H2O = a ribonucleoside 5'-diphosphate + phosphate + H(+)</text>
        <dbReference type="Rhea" id="RHEA:23680"/>
        <dbReference type="ChEBI" id="CHEBI:15377"/>
        <dbReference type="ChEBI" id="CHEBI:15378"/>
        <dbReference type="ChEBI" id="CHEBI:43474"/>
        <dbReference type="ChEBI" id="CHEBI:57930"/>
        <dbReference type="ChEBI" id="CHEBI:61557"/>
        <dbReference type="EC" id="3.6.1.15"/>
    </reaction>
</comment>
<evidence type="ECO:0000256" key="37">
    <source>
        <dbReference type="ARBA" id="ARBA00022741"/>
    </source>
</evidence>
<dbReference type="FunFam" id="3.40.50.300:FF:000557">
    <property type="entry name" value="Genome polyprotein"/>
    <property type="match status" value="1"/>
</dbReference>
<keyword evidence="60" id="KW-1182">Viral ion channel</keyword>
<keyword evidence="55" id="KW-1097">Inhibition of host MAVS by virus</keyword>
<evidence type="ECO:0000256" key="4">
    <source>
        <dbReference type="ARBA" id="ARBA00004147"/>
    </source>
</evidence>
<dbReference type="InterPro" id="IPR002868">
    <property type="entry name" value="HCV_NS5a"/>
</dbReference>
<feature type="domain" description="Helicase ATP-binding" evidence="96">
    <location>
        <begin position="1217"/>
        <end position="1369"/>
    </location>
</feature>
<evidence type="ECO:0000313" key="100">
    <source>
        <dbReference type="EMBL" id="ABV46185.2"/>
    </source>
</evidence>
<evidence type="ECO:0000259" key="99">
    <source>
        <dbReference type="PROSITE" id="PS51822"/>
    </source>
</evidence>
<dbReference type="InterPro" id="IPR002522">
    <property type="entry name" value="HCV_core_N"/>
</dbReference>
<feature type="domain" description="Peptidase S29" evidence="99">
    <location>
        <begin position="1027"/>
        <end position="1208"/>
    </location>
</feature>
<evidence type="ECO:0000256" key="86">
    <source>
        <dbReference type="ARBA" id="ARBA00047984"/>
    </source>
</evidence>
<dbReference type="Pfam" id="PF08300">
    <property type="entry name" value="HCV_NS5a_1a"/>
    <property type="match status" value="1"/>
</dbReference>
<proteinExistence type="inferred from homology"/>
<evidence type="ECO:0000256" key="63">
    <source>
        <dbReference type="ARBA" id="ARBA00023086"/>
    </source>
</evidence>
<dbReference type="InterPro" id="IPR002521">
    <property type="entry name" value="HCV_Core_C"/>
</dbReference>
<dbReference type="GO" id="GO:0075512">
    <property type="term" value="P:clathrin-dependent endocytosis of virus by host cell"/>
    <property type="evidence" value="ECO:0007669"/>
    <property type="project" value="UniProtKB-KW"/>
</dbReference>
<evidence type="ECO:0000256" key="68">
    <source>
        <dbReference type="ARBA" id="ARBA00023163"/>
    </source>
</evidence>
<evidence type="ECO:0000256" key="17">
    <source>
        <dbReference type="ARBA" id="ARBA00022484"/>
    </source>
</evidence>
<keyword evidence="38" id="KW-0378">Hydrolase</keyword>
<keyword evidence="75" id="KW-0687">Ribonucleoprotein</keyword>
<keyword evidence="22" id="KW-1032">Host cell membrane</keyword>
<dbReference type="SMART" id="SM00490">
    <property type="entry name" value="HELICc"/>
    <property type="match status" value="1"/>
</dbReference>
<keyword evidence="46" id="KW-0460">Magnesium</keyword>
<evidence type="ECO:0000256" key="56">
    <source>
        <dbReference type="ARBA" id="ARBA00022989"/>
    </source>
</evidence>
<dbReference type="Gene3D" id="2.40.10.120">
    <property type="match status" value="1"/>
</dbReference>
<dbReference type="InterPro" id="IPR042205">
    <property type="entry name" value="HCV_NS2_C"/>
</dbReference>
<dbReference type="GO" id="GO:0039694">
    <property type="term" value="P:viral RNA genome replication"/>
    <property type="evidence" value="ECO:0007669"/>
    <property type="project" value="InterPro"/>
</dbReference>
<keyword evidence="71" id="KW-1041">Host lipid droplet</keyword>
<sequence>MSTNPKPQRKTKRNTNRRPQDVKFPGGGQIVGGVYLLPRRGPRLGVRATRKTSERSQPRGRRQPIPKARRPEGRSWAQPGYPWPLYGNEGCGWAGWLLSPRGSRPSWGPTDPRRRSRNLGKVIDTLTCGFADLMGYIPLVGAPLGGAARALAHGVRVLEDGVNYATGNLPGCSFSIFLLALLSCLTVPASAYQVRNSTGLYHLTNDCPNSSIVYEADDTILHAPGCVPCVREGNASRCWVAMTPTVATRDGKLPTTQLRRYIDLLVGSATLCSALYVGDLCGSVFLVGQLFTFSPRRHWTTQECNCSIYPGHITGHRMAWDMMMNWSPTTALVVAQLLRIPQAILDMIAGAHWGVLAGIAYFSMVGNWAKVLVVLLLFAGVDATTYVTGGSAAKTASGLASLFTLGAQQNIQLINTSGSWHINRTALNCNDSLDTGWIAGLFYYHKFNSSGCPERMASCHPLTYFAQGWGPISYANGSGPDHRPYCWHYPPKPCGIVPAKSVCGPVYCFTPSPVVVGTTDRSGAPTYSWGENETDVFVLNNTRPPLGNWFGCTWMNSTGFTKVCGAPPCFIGGVGNKTLLCPTDCFRKHPEATYSRCGSGPWITPRCLVNYPYRLWHYPCTINHTIFKVRMYVGGVEHRLEAACNWTRGERCDLEDRDRSELSPLLLSTTQWQVLPCSFTTLPALSTGLIHLHQNIVDVQYLYGVGSSIVSWAVKWEYVVLLFLLLADARVCSCLWMMLLISQAEAALENLVILNAASLAGTHGLVSFLAFFCFAWYLKGRWVPGAVYALYGMWPLLLLLLALPQRAYALDSEVAASCGGVVLVGLMALTLSPYYKRYISWCLWWLQYFLTRAEAQLHVWVPPLNVRGGRDAIILLTCVVHPTLVFDITKLLLAVFGPLWILQASLLKVPYFVRVQGLLRICALARKMAGGHYVQMVIIKLGALTGTYVYNHLTPLRDWAHNGLRDLAVAVEPVVFSQMETKLITWGADTAACGDIINNLPVSARRGQEILLGPADGMVSKGWRLLAPITAYAQQTRGLLGCIITSLTGRDKNQVEGEVQIVSTAAQTFLATCINGVCWTVYHGAGTRTIASPKGPVIQMYTNVDQDLVGWPAPQGARSLTPCTCGSSDLYLVTRHADVIPVRRRGDSRGSLLSPRPISYLKGSSGGPLLCPAGHAVGIFRAAVCTRGVAKAVDFIPVENLETTMRSPVFTDNSSPPAVPQSYQVAHLHAPTGSGKSTKVPAAYAAQGYKVLVLNPSVAATLGFGAYMSKAHGIDPNIRTGVRTITTGSPITYSTYGKFLADGGCSGGAYDIIICDECHSTDATSVLGIGTALDQAETAGARLVVLATATPPGSITVPHPNIEEVALSTTGEIPFYGKAIPLEAIKGGRHLIFCHSKKKCDELAAKLVALGINAVAYYRGLDVSVIPTSGDVVVVATDALMTGYTGDFDSVIDCNTCVTQTVDFSLDPTFTIETTTLPQDAVSRTQRRGRTGRGKPGIYRFVAPGERPSGMFDSSVLCECYDAGCAWYELTPAETTVRLRAYMNTPGLPVCQDHLEFWEGVFTGLTHIDAHFLSQTKQSGENFPYLVAYQATVCARAQAPPPSWDQMWKCLNRLKPTLHGPTPLLYRLGAVQNEVVLTHPVTKYIMTCMSADLEVVTSTWVLVGGVLAALTAYCLSTGCVVIVGRIVLSGKPAIIPDREVLYKEFDEMEECSQHLPYIEQGMMLAEQFKQKALGLLQTASRQAEVITPAVQTNWQKLEAFWAKHMWNFISGIQYLAGLSTLPGNPAIASLMAFTAAVTSPLTTSQTLLFNILGGWVAAQLAAPGAATAFVGAGLAGAAIGSVGLGKVLVDIIAGYGAGVAGALVAFKIMSGEVPSTEDLVNLLPAILSPGALVVGVVCAAILRRHVGPGEGAVQWMNRLIAFASRGNHVSPTHYVPESDAAARVTTILSSLTVTQLLRRLHQWLSSESTTPCSGSWLRDIWDWICEVLSDFKTWLKAKLMPQLPGIPFVSCQRGYRGVWRGDGIMHTRCHCGAEIAGHVKNGTMRIVGPRTCRNTWSGTFPINAYTTGPCTPLPAPNYTFALWRVSAEEYVEIRQVGDFHYVTGMTADNLKCPCQVPSPEFFTELDGVRLHRFAPPCKPLLRDEVSFRVGLHEYPVGSQLPCEPEPDVAVLTSMLTDPSHITAEAAGRRLARGSPPSVASSSASQLSAPSLKATCTANHDSPDAELIEANLLWRQEMGGNITRVESENKVVILDSFDPLVAEEDEREISVPAEILRKSRRFAPALPIWARPDYNPPLLETWKRPDYEPPVVHGCPLPPPKSPPVPPPRKKRTVVLTESTVSTALAELATKSFGSSSTSGITGDNTTTSSESTPSGCPPDSDAESYSSMPPLEGEPGDPDLSDGSWSTVSSEADAEDVVCCSMSYTWTGALITPCAAEEQKLPINALSNSLLRHHNLVYSTTSRSACLRQKKVTFDRLQVLDSHYQDVLKEVKAAASKVKANLLSVEEACSLTPPHSARSKFGYGAKDVRCHARKAVNHINSVWKDLLEDSVTPIDTTIMAKNEVFCVQPEKGGRKPARLIVFPDLGVRVCEKMALYDVVSKLPLAVMGSSYGFQYSPGQRVEFLVQAWKSKKTPMGFSYDTRCFDSTVTENDIRTEEAIYQCCDLDPQARVAIKSLTERLYVGGPLTNSRGENCGYRRCRASGVLTTSCGNTLTCYIKAQAACRAAGLQNCTMLVCGDDLVVICESAGVQEDAASLRAFTEAMTRYSAPPGDPPQPEYDLELITSCSSNVSVAHDDAGKRVYYLTRDPTTPFARAAWETARHTPVNSWLGNIIMFAPTLWVRMVMLTHFFSILLDREQLEQALDCEIYGACYSIEPLDLPPIIQRLHGLSAFSLHSYSPGEINRVAACLRKLGVPPLRAWRHRARNVRARLLSRGGRAAMCGKYLFNWAVRTKLKLTPIAAASQLDLSGWFTAGYSGGDIYHSVSRARPRWFWFCLLLLAAGVGIYLLPNR</sequence>
<evidence type="ECO:0000256" key="58">
    <source>
        <dbReference type="ARBA" id="ARBA00023015"/>
    </source>
</evidence>
<keyword evidence="34" id="KW-0548">Nucleotidyltransferase</keyword>
<keyword evidence="67" id="KW-1015">Disulfide bond</keyword>
<comment type="subunit">
    <text evidence="90">Interacts with NS3 serine protease; this interaction stabilizes the folding of NS3 serine protease. NS3-NS4A interaction is essential for NS3 activation and allows membrane anchorage of the latter. Interacts with non-structural protein 5A (via N-terminus). Part of the replication complex composed of NS2, NS3, NS4A, NS4B, NS5A and the RNA-directed RNA polymerase embedded in an ER-derived membranous web. Part of the viral assembly initiation complex composed of NS2, E1, E2, NS3, NS4A, NS5A and the mature core protein.</text>
</comment>
<feature type="transmembrane region" description="Helical" evidence="94">
    <location>
        <begin position="1847"/>
        <end position="1870"/>
    </location>
</feature>
<dbReference type="GO" id="GO:0039654">
    <property type="term" value="P:fusion of virus membrane with host endosome membrane"/>
    <property type="evidence" value="ECO:0007669"/>
    <property type="project" value="UniProtKB-KW"/>
</dbReference>
<evidence type="ECO:0000256" key="69">
    <source>
        <dbReference type="ARBA" id="ARBA00023180"/>
    </source>
</evidence>
<keyword evidence="63" id="KW-0543">Viral nucleoprotein</keyword>
<evidence type="ECO:0000256" key="54">
    <source>
        <dbReference type="ARBA" id="ARBA00022961"/>
    </source>
</evidence>
<feature type="transmembrane region" description="Helical" evidence="94">
    <location>
        <begin position="1816"/>
        <end position="1840"/>
    </location>
</feature>
<dbReference type="GO" id="GO:0044186">
    <property type="term" value="C:host cell lipid droplet"/>
    <property type="evidence" value="ECO:0007669"/>
    <property type="project" value="UniProtKB-SubCell"/>
</dbReference>
<evidence type="ECO:0000256" key="30">
    <source>
        <dbReference type="ARBA" id="ARBA00022647"/>
    </source>
</evidence>
<evidence type="ECO:0000256" key="36">
    <source>
        <dbReference type="ARBA" id="ARBA00022723"/>
    </source>
</evidence>
<keyword evidence="58" id="KW-0805">Transcription regulation</keyword>
<dbReference type="Pfam" id="PF22027">
    <property type="entry name" value="NS3_helicase_C"/>
    <property type="match status" value="1"/>
</dbReference>
<evidence type="ECO:0000256" key="64">
    <source>
        <dbReference type="ARBA" id="ARBA00023136"/>
    </source>
</evidence>
<comment type="catalytic activity">
    <reaction evidence="86">
        <text>ATP + H2O = ADP + phosphate + H(+)</text>
        <dbReference type="Rhea" id="RHEA:13065"/>
        <dbReference type="ChEBI" id="CHEBI:15377"/>
        <dbReference type="ChEBI" id="CHEBI:15378"/>
        <dbReference type="ChEBI" id="CHEBI:30616"/>
        <dbReference type="ChEBI" id="CHEBI:43474"/>
        <dbReference type="ChEBI" id="CHEBI:456216"/>
        <dbReference type="EC" id="3.6.4.13"/>
    </reaction>
</comment>
<comment type="function">
    <text evidence="87">Ion channel protein that acts as a viroporin and plays an essential role in the assembly, envelopment and secretion of viral particles. Regulates the host cell secretory pathway, which induces the intracellular retention of viral glycoproteins and favors assembly of viral particles. Creates a pore in acidic organelles and releases Ca(2+) and H(+) in the cytoplasm of infected cells, leading to a productive viral infection. High levels of cytoplasmic Ca(2+) may trigger membrane trafficking and transport of viral ER-associated proteins to viroplasms, sites of viral genome replication. This ionic imbalance induces the assembly of the inflammasome complex, which triggers the maturation of pro-IL-1beta into IL-1beta through the action of caspase-1. Targets also host mitochondria and induces mitochondrial depolarization. In addition of its role as a viroporin, acts as a lipid raft adhesion factor.</text>
</comment>
<feature type="compositionally biased region" description="Pro residues" evidence="93">
    <location>
        <begin position="2315"/>
        <end position="2326"/>
    </location>
</feature>
<dbReference type="Gene3D" id="3.40.50.300">
    <property type="entry name" value="P-loop containing nucleotide triphosphate hydrolases"/>
    <property type="match status" value="2"/>
</dbReference>
<evidence type="ECO:0000256" key="2">
    <source>
        <dbReference type="ARBA" id="ARBA00001946"/>
    </source>
</evidence>
<keyword evidence="42" id="KW-0720">Serine protease</keyword>
<dbReference type="FunFam" id="1.20.1280.150:FF:000001">
    <property type="entry name" value="Genome polyprotein"/>
    <property type="match status" value="1"/>
</dbReference>
<keyword evidence="18" id="KW-1017">Isopeptide bond</keyword>
<dbReference type="InterPro" id="IPR013192">
    <property type="entry name" value="HCV_NS5A_1a"/>
</dbReference>
<dbReference type="InterPro" id="IPR011492">
    <property type="entry name" value="Flavi_DEAD"/>
</dbReference>
<keyword evidence="79" id="KW-0407">Ion channel</keyword>
<dbReference type="Gene3D" id="1.20.1280.150">
    <property type="entry name" value="Hepatitis C virus non-structural protein NS2, N-terminal domain"/>
    <property type="match status" value="1"/>
</dbReference>
<dbReference type="GO" id="GO:0005524">
    <property type="term" value="F:ATP binding"/>
    <property type="evidence" value="ECO:0007669"/>
    <property type="project" value="UniProtKB-KW"/>
</dbReference>
<dbReference type="Pfam" id="PF01560">
    <property type="entry name" value="HCV_NS1"/>
    <property type="match status" value="1"/>
</dbReference>
<dbReference type="Gene3D" id="2.20.25.210">
    <property type="entry name" value="Hepatitis C NS5A, domain 1B"/>
    <property type="match status" value="1"/>
</dbReference>
<keyword evidence="51" id="KW-0694">RNA-binding</keyword>
<evidence type="ECO:0000256" key="77">
    <source>
        <dbReference type="ARBA" id="ARBA00023288"/>
    </source>
</evidence>
<evidence type="ECO:0000256" key="49">
    <source>
        <dbReference type="ARBA" id="ARBA00022870"/>
    </source>
</evidence>
<keyword evidence="77" id="KW-0449">Lipoprotein</keyword>
<dbReference type="GO" id="GO:0008270">
    <property type="term" value="F:zinc ion binding"/>
    <property type="evidence" value="ECO:0007669"/>
    <property type="project" value="InterPro"/>
</dbReference>
<evidence type="ECO:0000256" key="24">
    <source>
        <dbReference type="ARBA" id="ARBA00022561"/>
    </source>
</evidence>
<evidence type="ECO:0000256" key="42">
    <source>
        <dbReference type="ARBA" id="ARBA00022825"/>
    </source>
</evidence>
<evidence type="ECO:0000256" key="80">
    <source>
        <dbReference type="ARBA" id="ARBA00023309"/>
    </source>
</evidence>
<keyword evidence="70" id="KW-1038">Host endoplasmic reticulum</keyword>
<evidence type="ECO:0000256" key="1">
    <source>
        <dbReference type="ARBA" id="ARBA00001117"/>
    </source>
</evidence>
<evidence type="ECO:0000256" key="38">
    <source>
        <dbReference type="ARBA" id="ARBA00022801"/>
    </source>
</evidence>
<comment type="subunit">
    <text evidence="91">Forms a heterodimer with envelope glycoprotein E1. Interacts with host CD81 and SCARB1 receptors; these interactions play a role in viral entry into host cell. Interacts with host EIF2AK2/PKR; this interaction inhibits EIF2AK2 and probably allows the virus to evade the innate immune response. Interacts with host CD209/DC-SIGN and CLEC4M/DC-SIGNR. Interact with host SPCS1; this interaction is essential for viral particle assembly. Interacts with protease NS2. The heterodimer E1/E2 interacts with host CLDN1; this interaction plays a role in viral entry into host cell. Part of the viral assembly initiation complex composed of NS2, E1, E2, NS3, NS4A, NS5A and the mature core protein. Interacts with host SLC3A2/4F2hc; the interaction may facilitate viral entry into host cell. Interacts with human PLSCR1.</text>
</comment>
<keyword evidence="37" id="KW-0547">Nucleotide-binding</keyword>
<dbReference type="GO" id="GO:0042025">
    <property type="term" value="C:host cell nucleus"/>
    <property type="evidence" value="ECO:0007669"/>
    <property type="project" value="UniProtKB-SubCell"/>
</dbReference>
<dbReference type="InterPro" id="IPR027417">
    <property type="entry name" value="P-loop_NTPase"/>
</dbReference>
<dbReference type="InterPro" id="IPR013193">
    <property type="entry name" value="HCV_NS5a_1B_dom"/>
</dbReference>
<dbReference type="Pfam" id="PF01506">
    <property type="entry name" value="HCV_NS5a"/>
    <property type="match status" value="1"/>
</dbReference>
<evidence type="ECO:0000256" key="25">
    <source>
        <dbReference type="ARBA" id="ARBA00022562"/>
    </source>
</evidence>
<comment type="subunit">
    <text evidence="84">Homohexamer. Homoheptamer. Interacts with protease NS2.</text>
</comment>
<evidence type="ECO:0000256" key="91">
    <source>
        <dbReference type="ARBA" id="ARBA00064487"/>
    </source>
</evidence>
<evidence type="ECO:0000256" key="27">
    <source>
        <dbReference type="ARBA" id="ARBA00022581"/>
    </source>
</evidence>
<feature type="transmembrane region" description="Helical" evidence="94">
    <location>
        <begin position="718"/>
        <end position="740"/>
    </location>
</feature>
<evidence type="ECO:0000259" key="95">
    <source>
        <dbReference type="PROSITE" id="PS50507"/>
    </source>
</evidence>
<evidence type="ECO:0000256" key="61">
    <source>
        <dbReference type="ARBA" id="ARBA00023050"/>
    </source>
</evidence>
<dbReference type="CDD" id="cd20903">
    <property type="entry name" value="HCV_p7"/>
    <property type="match status" value="1"/>
</dbReference>
<feature type="transmembrane region" description="Helical" evidence="94">
    <location>
        <begin position="783"/>
        <end position="802"/>
    </location>
</feature>
<dbReference type="GO" id="GO:0039563">
    <property type="term" value="P:symbiont-mediated suppression of host JAK-STAT cascade via inhibition of STAT1 activity"/>
    <property type="evidence" value="ECO:0007669"/>
    <property type="project" value="UniProtKB-KW"/>
</dbReference>
<dbReference type="GO" id="GO:0004197">
    <property type="term" value="F:cysteine-type endopeptidase activity"/>
    <property type="evidence" value="ECO:0007669"/>
    <property type="project" value="InterPro"/>
</dbReference>
<keyword evidence="21" id="KW-1170">Fusion of virus membrane with host endosomal membrane</keyword>
<dbReference type="InterPro" id="IPR043504">
    <property type="entry name" value="Peptidase_S1_PA_chymotrypsin"/>
</dbReference>
<evidence type="ECO:0000256" key="70">
    <source>
        <dbReference type="ARBA" id="ARBA00023184"/>
    </source>
</evidence>
<evidence type="ECO:0000256" key="19">
    <source>
        <dbReference type="ARBA" id="ARBA00022504"/>
    </source>
</evidence>
<keyword evidence="35" id="KW-0053">Apoptosis</keyword>
<dbReference type="Gene3D" id="6.10.250.1750">
    <property type="match status" value="1"/>
</dbReference>
<evidence type="ECO:0000256" key="44">
    <source>
        <dbReference type="ARBA" id="ARBA00022833"/>
    </source>
</evidence>
<evidence type="ECO:0000256" key="85">
    <source>
        <dbReference type="ARBA" id="ARBA00047631"/>
    </source>
</evidence>
<evidence type="ECO:0000256" key="79">
    <source>
        <dbReference type="ARBA" id="ARBA00023303"/>
    </source>
</evidence>
<feature type="transmembrane region" description="Helical" evidence="94">
    <location>
        <begin position="752"/>
        <end position="777"/>
    </location>
</feature>
<name>A8DGH0_9HEPC</name>
<keyword evidence="28" id="KW-1162">Viral penetration into host cytoplasm</keyword>